<dbReference type="Pfam" id="PF00550">
    <property type="entry name" value="PP-binding"/>
    <property type="match status" value="1"/>
</dbReference>
<dbReference type="InterPro" id="IPR000873">
    <property type="entry name" value="AMP-dep_synth/lig_dom"/>
</dbReference>
<dbReference type="AlphaFoldDB" id="A0A024H010"/>
<name>A0A024H010_9MICC</name>
<gene>
    <name evidence="6" type="ORF">ARTSIC4J27_1021</name>
</gene>
<dbReference type="STRING" id="861266.ARTSIC4J27_1021"/>
<feature type="domain" description="Carrier" evidence="4">
    <location>
        <begin position="477"/>
        <end position="519"/>
    </location>
</feature>
<evidence type="ECO:0000313" key="7">
    <source>
        <dbReference type="Proteomes" id="UP000035722"/>
    </source>
</evidence>
<dbReference type="InterPro" id="IPR042099">
    <property type="entry name" value="ANL_N_sf"/>
</dbReference>
<keyword evidence="2" id="KW-1133">Transmembrane helix</keyword>
<keyword evidence="7" id="KW-1185">Reference proteome</keyword>
<reference evidence="7" key="1">
    <citation type="journal article" date="2014" name="Genome Announc.">
        <title>Genome Sequence of Arthrobacter siccitolerans 4J27, a Xeroprotectant-Producing Desiccation-Tolerant Microorganism.</title>
        <authorList>
            <person name="Manzanera M."/>
            <person name="Santa-Cruz-Calvo L."/>
            <person name="Vilchez J.I."/>
            <person name="Garcia-Fontana C."/>
            <person name="Silva-Castro G.A."/>
            <person name="Calvo C."/>
            <person name="Gonzalez-Lopez J."/>
        </authorList>
    </citation>
    <scope>NUCLEOTIDE SEQUENCE [LARGE SCALE GENOMIC DNA]</scope>
    <source>
        <strain evidence="7">4J27</strain>
    </source>
</reference>
<keyword evidence="2" id="KW-0472">Membrane</keyword>
<dbReference type="InterPro" id="IPR009081">
    <property type="entry name" value="PP-bd_ACP"/>
</dbReference>
<dbReference type="Gene3D" id="1.10.1200.10">
    <property type="entry name" value="ACP-like"/>
    <property type="match status" value="1"/>
</dbReference>
<feature type="transmembrane region" description="Helical" evidence="2">
    <location>
        <begin position="592"/>
        <end position="611"/>
    </location>
</feature>
<dbReference type="PANTHER" id="PTHR43767:SF10">
    <property type="entry name" value="SURFACTIN SYNTHASE SUBUNIT 1"/>
    <property type="match status" value="1"/>
</dbReference>
<dbReference type="PANTHER" id="PTHR43767">
    <property type="entry name" value="LONG-CHAIN-FATTY-ACID--COA LIGASE"/>
    <property type="match status" value="1"/>
</dbReference>
<dbReference type="SUPFAM" id="SSF47336">
    <property type="entry name" value="ACP-like"/>
    <property type="match status" value="1"/>
</dbReference>
<dbReference type="Proteomes" id="UP000035722">
    <property type="component" value="Unassembled WGS sequence"/>
</dbReference>
<dbReference type="InterPro" id="IPR002656">
    <property type="entry name" value="Acyl_transf_3_dom"/>
</dbReference>
<dbReference type="Pfam" id="PF01757">
    <property type="entry name" value="Acyl_transf_3"/>
    <property type="match status" value="1"/>
</dbReference>
<feature type="transmembrane region" description="Helical" evidence="2">
    <location>
        <begin position="632"/>
        <end position="654"/>
    </location>
</feature>
<dbReference type="RefSeq" id="WP_050054114.1">
    <property type="nucleotide sequence ID" value="NZ_CAQI01000032.1"/>
</dbReference>
<comment type="caution">
    <text evidence="6">The sequence shown here is derived from an EMBL/GenBank/DDBJ whole genome shotgun (WGS) entry which is preliminary data.</text>
</comment>
<protein>
    <submittedName>
        <fullName evidence="6">AMP-binding enzyme family protein</fullName>
    </submittedName>
</protein>
<evidence type="ECO:0000313" key="6">
    <source>
        <dbReference type="EMBL" id="CCQ45089.1"/>
    </source>
</evidence>
<sequence length="877" mass="94816">MTVQPELAGVSFAATLAGFGDRTAIRTKNRTLSYRELADLVDGMTHSLGPARRLIAIEAENSLPALVVYLAALSSGHPLLILPTGGGRATETLIAAYDPDIVVRAVDGEAVLDIRRDETRHELHPDLALLVSTSGSTGSPKLVRLSAESIQANAAAIAEYLHLRPTDTAATTLPLSYCYGMSVVNSHLLVGASLALTDLSVVDPCFWELVREDKVTSFAAVPYTFDLLERVGFEHMDLPGLRYITQAGGRLAPDRVRYYAELGRRQGWDLFVMYGQTEATARMAYLPPDLAAEHPQAIGVPVPGGSFRLEPVPELDAHELVYAGANVMLGYAEKPEDLALGRVITELHTGDLARRGPQGLYEIVGRRSRFVKIVGLRVDLGQVERLLADLGLTAAAAGSDDGVVAAVEGGQDLGLVAKTLAQDLGVPRTAVRLHAVESLPRLANGKPDYPAVLALDVAAEGQGSDAALLESSENGADVRRIFAEVLEVDDVADTDTFVSLGGDSLSYVAASVRLERALGEIPQGWHLMPVRELASGPKRTAPSARDGSADQPADRAAPSFSGRFRQIFAPIETGIVLRAVAIIFIVSTHIGFFHWEGTAHVLIAVAGYNFARFQLSGTRRARFRRQLRSIGRIVVPSVAVIGLAFALTDTYTWANVFLLNTLLGPEGWTDYSRFWFIEILVHILLGLAALLAVPAVDRALRRWPWAFPLAIVAVDLPFLFNLIDSRYPGQGPVLWLFGLGWAAAVSRTTMQRAFVTAIALFAVPASFEDQYRCATILAGFLILLWAPTIRAPRGLHRLTALLASASLYIYVTHWLVYPLVDPAQKGLAVAASLAAGVLYWAAATRAMGWVERQFRRRHCSNRGDLAHPLAWAHTASS</sequence>
<organism evidence="6 7">
    <name type="scientific">Pseudarthrobacter siccitolerans</name>
    <dbReference type="NCBI Taxonomy" id="861266"/>
    <lineage>
        <taxon>Bacteria</taxon>
        <taxon>Bacillati</taxon>
        <taxon>Actinomycetota</taxon>
        <taxon>Actinomycetes</taxon>
        <taxon>Micrococcales</taxon>
        <taxon>Micrococcaceae</taxon>
        <taxon>Pseudarthrobacter</taxon>
    </lineage>
</organism>
<dbReference type="Pfam" id="PF00501">
    <property type="entry name" value="AMP-binding"/>
    <property type="match status" value="1"/>
</dbReference>
<dbReference type="GO" id="GO:0016747">
    <property type="term" value="F:acyltransferase activity, transferring groups other than amino-acyl groups"/>
    <property type="evidence" value="ECO:0007669"/>
    <property type="project" value="InterPro"/>
</dbReference>
<dbReference type="OrthoDB" id="8445630at2"/>
<dbReference type="Gene3D" id="3.40.50.12780">
    <property type="entry name" value="N-terminal domain of ligase-like"/>
    <property type="match status" value="1"/>
</dbReference>
<feature type="region of interest" description="Disordered" evidence="1">
    <location>
        <begin position="536"/>
        <end position="557"/>
    </location>
</feature>
<feature type="transmembrane region" description="Helical" evidence="2">
    <location>
        <begin position="826"/>
        <end position="847"/>
    </location>
</feature>
<feature type="transmembrane region" description="Helical" evidence="2">
    <location>
        <begin position="674"/>
        <end position="693"/>
    </location>
</feature>
<evidence type="ECO:0000259" key="3">
    <source>
        <dbReference type="Pfam" id="PF00501"/>
    </source>
</evidence>
<accession>A0A024H010</accession>
<feature type="transmembrane region" description="Helical" evidence="2">
    <location>
        <begin position="798"/>
        <end position="820"/>
    </location>
</feature>
<dbReference type="EMBL" id="CAQI01000032">
    <property type="protein sequence ID" value="CCQ45089.1"/>
    <property type="molecule type" value="Genomic_DNA"/>
</dbReference>
<feature type="domain" description="AMP-dependent synthetase/ligase" evidence="3">
    <location>
        <begin position="14"/>
        <end position="331"/>
    </location>
</feature>
<evidence type="ECO:0000259" key="4">
    <source>
        <dbReference type="Pfam" id="PF00550"/>
    </source>
</evidence>
<dbReference type="InterPro" id="IPR050237">
    <property type="entry name" value="ATP-dep_AMP-bd_enzyme"/>
</dbReference>
<evidence type="ECO:0000256" key="1">
    <source>
        <dbReference type="SAM" id="MobiDB-lite"/>
    </source>
</evidence>
<evidence type="ECO:0000256" key="2">
    <source>
        <dbReference type="SAM" id="Phobius"/>
    </source>
</evidence>
<dbReference type="SUPFAM" id="SSF56801">
    <property type="entry name" value="Acetyl-CoA synthetase-like"/>
    <property type="match status" value="1"/>
</dbReference>
<keyword evidence="2" id="KW-0812">Transmembrane</keyword>
<evidence type="ECO:0000259" key="5">
    <source>
        <dbReference type="Pfam" id="PF01757"/>
    </source>
</evidence>
<feature type="transmembrane region" description="Helical" evidence="2">
    <location>
        <begin position="705"/>
        <end position="723"/>
    </location>
</feature>
<feature type="domain" description="Acyltransferase 3" evidence="5">
    <location>
        <begin position="576"/>
        <end position="829"/>
    </location>
</feature>
<dbReference type="InterPro" id="IPR036736">
    <property type="entry name" value="ACP-like_sf"/>
</dbReference>
<proteinExistence type="predicted"/>